<keyword evidence="1" id="KW-0472">Membrane</keyword>
<dbReference type="BioCyc" id="ABAU509170:GCL9-1626-MONOMER"/>
<dbReference type="EMBL" id="CU468230">
    <property type="protein sequence ID" value="CAP01320.1"/>
    <property type="molecule type" value="Genomic_DNA"/>
</dbReference>
<feature type="transmembrane region" description="Helical" evidence="1">
    <location>
        <begin position="21"/>
        <end position="40"/>
    </location>
</feature>
<protein>
    <recommendedName>
        <fullName evidence="4">DUF2523 domain-containing protein</fullName>
    </recommendedName>
</protein>
<dbReference type="InterPro" id="IPR019670">
    <property type="entry name" value="DUF2523"/>
</dbReference>
<evidence type="ECO:0000256" key="1">
    <source>
        <dbReference type="SAM" id="Phobius"/>
    </source>
</evidence>
<gene>
    <name evidence="2" type="ordered locus">ABSDF1988</name>
</gene>
<dbReference type="Proteomes" id="UP000001741">
    <property type="component" value="Chromosome"/>
</dbReference>
<evidence type="ECO:0000313" key="3">
    <source>
        <dbReference type="Proteomes" id="UP000001741"/>
    </source>
</evidence>
<reference evidence="2 3" key="1">
    <citation type="journal article" date="2008" name="PLoS ONE">
        <title>Comparative analysis of Acinetobacters: three genomes for three lifestyles.</title>
        <authorList>
            <person name="Vallenet D."/>
            <person name="Nordmann P."/>
            <person name="Barbe V."/>
            <person name="Poirel L."/>
            <person name="Mangenot S."/>
            <person name="Bataille E."/>
            <person name="Dossat C."/>
            <person name="Gas S."/>
            <person name="Kreimeyer A."/>
            <person name="Lenoble P."/>
            <person name="Oztas S."/>
            <person name="Poulain J."/>
            <person name="Segurens B."/>
            <person name="Robert C."/>
            <person name="Abergel C."/>
            <person name="Claverie J.M."/>
            <person name="Raoult D."/>
            <person name="Medigue C."/>
            <person name="Weissenbach J."/>
            <person name="Cruveiller S."/>
        </authorList>
    </citation>
    <scope>NUCLEOTIDE SEQUENCE [LARGE SCALE GENOMIC DNA]</scope>
    <source>
        <strain evidence="2 3">SDF</strain>
    </source>
</reference>
<dbReference type="KEGG" id="abm:ABSDF1988"/>
<evidence type="ECO:0000313" key="2">
    <source>
        <dbReference type="EMBL" id="CAP01320.1"/>
    </source>
</evidence>
<dbReference type="Pfam" id="PF10734">
    <property type="entry name" value="DUF2523"/>
    <property type="match status" value="1"/>
</dbReference>
<dbReference type="HOGENOM" id="CLU_183503_2_0_6"/>
<keyword evidence="1" id="KW-1133">Transmembrane helix</keyword>
<keyword evidence="1" id="KW-0812">Transmembrane</keyword>
<feature type="transmembrane region" description="Helical" evidence="1">
    <location>
        <begin position="60"/>
        <end position="83"/>
    </location>
</feature>
<proteinExistence type="predicted"/>
<dbReference type="AlphaFoldDB" id="B0VQE1"/>
<sequence length="94" mass="9923">MSLASILTKVADVVLSKSGQTILKSLGIGIVSTTISLTLINKYIDYAQQSYNALGDVIGLLGLAGFDVGLSIVFSALVIKMTLRSKNLSFRKGT</sequence>
<name>B0VQE1_ACIBS</name>
<organism evidence="2 3">
    <name type="scientific">Acinetobacter baumannii (strain SDF)</name>
    <dbReference type="NCBI Taxonomy" id="509170"/>
    <lineage>
        <taxon>Bacteria</taxon>
        <taxon>Pseudomonadati</taxon>
        <taxon>Pseudomonadota</taxon>
        <taxon>Gammaproteobacteria</taxon>
        <taxon>Moraxellales</taxon>
        <taxon>Moraxellaceae</taxon>
        <taxon>Acinetobacter</taxon>
        <taxon>Acinetobacter calcoaceticus/baumannii complex</taxon>
    </lineage>
</organism>
<accession>B0VQE1</accession>
<evidence type="ECO:0008006" key="4">
    <source>
        <dbReference type="Google" id="ProtNLM"/>
    </source>
</evidence>